<organism evidence="2 3">
    <name type="scientific">Ophiocordyceps polyrhachis-furcata BCC 54312</name>
    <dbReference type="NCBI Taxonomy" id="1330021"/>
    <lineage>
        <taxon>Eukaryota</taxon>
        <taxon>Fungi</taxon>
        <taxon>Dikarya</taxon>
        <taxon>Ascomycota</taxon>
        <taxon>Pezizomycotina</taxon>
        <taxon>Sordariomycetes</taxon>
        <taxon>Hypocreomycetidae</taxon>
        <taxon>Hypocreales</taxon>
        <taxon>Ophiocordycipitaceae</taxon>
        <taxon>Ophiocordyceps</taxon>
    </lineage>
</organism>
<keyword evidence="3" id="KW-1185">Reference proteome</keyword>
<accession>A0A367L0N8</accession>
<protein>
    <submittedName>
        <fullName evidence="2">Uncharacterized protein</fullName>
    </submittedName>
</protein>
<sequence>MSKYDIHVENECMRHVKSTAQLVAGLSVRYQSSCCKLVDTKRYDQQANTARLHPCFFLFACDAVTVESKAGERDTDDSRGVAVLTATICEGQAEMGSDGTQDDMRKRKTRSNRLRDPPERPAPTARPYGSSARPVWSLHRARD</sequence>
<dbReference type="AlphaFoldDB" id="A0A367L0N8"/>
<feature type="region of interest" description="Disordered" evidence="1">
    <location>
        <begin position="92"/>
        <end position="143"/>
    </location>
</feature>
<reference evidence="2 3" key="1">
    <citation type="journal article" date="2015" name="BMC Genomics">
        <title>Insights from the genome of Ophiocordyceps polyrhachis-furcata to pathogenicity and host specificity in insect fungi.</title>
        <authorList>
            <person name="Wichadakul D."/>
            <person name="Kobmoo N."/>
            <person name="Ingsriswang S."/>
            <person name="Tangphatsornruang S."/>
            <person name="Chantasingh D."/>
            <person name="Luangsa-ard J.J."/>
            <person name="Eurwilaichitr L."/>
        </authorList>
    </citation>
    <scope>NUCLEOTIDE SEQUENCE [LARGE SCALE GENOMIC DNA]</scope>
    <source>
        <strain evidence="2 3">BCC 54312</strain>
    </source>
</reference>
<dbReference type="EMBL" id="LKCN02000022">
    <property type="protein sequence ID" value="RCI07967.1"/>
    <property type="molecule type" value="Genomic_DNA"/>
</dbReference>
<proteinExistence type="predicted"/>
<gene>
    <name evidence="2" type="ORF">L249_7875</name>
</gene>
<comment type="caution">
    <text evidence="2">The sequence shown here is derived from an EMBL/GenBank/DDBJ whole genome shotgun (WGS) entry which is preliminary data.</text>
</comment>
<evidence type="ECO:0000313" key="3">
    <source>
        <dbReference type="Proteomes" id="UP000253664"/>
    </source>
</evidence>
<evidence type="ECO:0000313" key="2">
    <source>
        <dbReference type="EMBL" id="RCI07967.1"/>
    </source>
</evidence>
<evidence type="ECO:0000256" key="1">
    <source>
        <dbReference type="SAM" id="MobiDB-lite"/>
    </source>
</evidence>
<name>A0A367L0N8_9HYPO</name>
<dbReference type="Proteomes" id="UP000253664">
    <property type="component" value="Unassembled WGS sequence"/>
</dbReference>